<dbReference type="STRING" id="1227492.C482_18372"/>
<dbReference type="PRINTS" id="PR00332">
    <property type="entry name" value="HISTRIAD"/>
</dbReference>
<dbReference type="InterPro" id="IPR036265">
    <property type="entry name" value="HIT-like_sf"/>
</dbReference>
<evidence type="ECO:0000259" key="5">
    <source>
        <dbReference type="PROSITE" id="PS51084"/>
    </source>
</evidence>
<feature type="domain" description="HIT" evidence="5">
    <location>
        <begin position="32"/>
        <end position="138"/>
    </location>
</feature>
<dbReference type="GO" id="GO:0009117">
    <property type="term" value="P:nucleotide metabolic process"/>
    <property type="evidence" value="ECO:0007669"/>
    <property type="project" value="TreeGrafter"/>
</dbReference>
<feature type="region of interest" description="Disordered" evidence="4">
    <location>
        <begin position="1"/>
        <end position="27"/>
    </location>
</feature>
<dbReference type="RefSeq" id="WP_006169198.1">
    <property type="nucleotide sequence ID" value="NZ_AOIN01000096.1"/>
</dbReference>
<reference evidence="6 7" key="1">
    <citation type="journal article" date="2014" name="PLoS Genet.">
        <title>Phylogenetically driven sequencing of extremely halophilic archaea reveals strategies for static and dynamic osmo-response.</title>
        <authorList>
            <person name="Becker E.A."/>
            <person name="Seitzer P.M."/>
            <person name="Tritt A."/>
            <person name="Larsen D."/>
            <person name="Krusor M."/>
            <person name="Yao A.I."/>
            <person name="Wu D."/>
            <person name="Madern D."/>
            <person name="Eisen J.A."/>
            <person name="Darling A.E."/>
            <person name="Facciotti M.T."/>
        </authorList>
    </citation>
    <scope>NUCLEOTIDE SEQUENCE [LARGE SCALE GENOMIC DNA]</scope>
    <source>
        <strain evidence="6 7">JCM 10990</strain>
    </source>
</reference>
<proteinExistence type="predicted"/>
<protein>
    <submittedName>
        <fullName evidence="6">Histidine triad (HIT) protein</fullName>
    </submittedName>
</protein>
<dbReference type="PANTHER" id="PTHR46648:SF1">
    <property type="entry name" value="ADENOSINE 5'-MONOPHOSPHORAMIDASE HNT1"/>
    <property type="match status" value="1"/>
</dbReference>
<dbReference type="PROSITE" id="PS51084">
    <property type="entry name" value="HIT_2"/>
    <property type="match status" value="1"/>
</dbReference>
<accession>M0A7G5</accession>
<feature type="compositionally biased region" description="Low complexity" evidence="4">
    <location>
        <begin position="15"/>
        <end position="27"/>
    </location>
</feature>
<gene>
    <name evidence="6" type="ORF">C482_18372</name>
</gene>
<organism evidence="6 7">
    <name type="scientific">Natrialba chahannaoensis JCM 10990</name>
    <dbReference type="NCBI Taxonomy" id="1227492"/>
    <lineage>
        <taxon>Archaea</taxon>
        <taxon>Methanobacteriati</taxon>
        <taxon>Methanobacteriota</taxon>
        <taxon>Stenosarchaea group</taxon>
        <taxon>Halobacteria</taxon>
        <taxon>Halobacteriales</taxon>
        <taxon>Natrialbaceae</taxon>
        <taxon>Natrialba</taxon>
    </lineage>
</organism>
<name>M0A7G5_9EURY</name>
<evidence type="ECO:0000313" key="6">
    <source>
        <dbReference type="EMBL" id="ELY94301.1"/>
    </source>
</evidence>
<dbReference type="OrthoDB" id="26806at2157"/>
<feature type="active site" description="Tele-AMP-histidine intermediate" evidence="1">
    <location>
        <position position="125"/>
    </location>
</feature>
<dbReference type="InterPro" id="IPR011146">
    <property type="entry name" value="HIT-like"/>
</dbReference>
<keyword evidence="7" id="KW-1185">Reference proteome</keyword>
<dbReference type="AlphaFoldDB" id="M0A7G5"/>
<dbReference type="SUPFAM" id="SSF54197">
    <property type="entry name" value="HIT-like"/>
    <property type="match status" value="1"/>
</dbReference>
<feature type="short sequence motif" description="Histidine triad motif" evidence="2 3">
    <location>
        <begin position="123"/>
        <end position="127"/>
    </location>
</feature>
<dbReference type="Gene3D" id="3.30.428.10">
    <property type="entry name" value="HIT-like"/>
    <property type="match status" value="1"/>
</dbReference>
<dbReference type="GO" id="GO:0003824">
    <property type="term" value="F:catalytic activity"/>
    <property type="evidence" value="ECO:0007669"/>
    <property type="project" value="InterPro"/>
</dbReference>
<dbReference type="InterPro" id="IPR001310">
    <property type="entry name" value="Histidine_triad_HIT"/>
</dbReference>
<evidence type="ECO:0000313" key="7">
    <source>
        <dbReference type="Proteomes" id="UP000011693"/>
    </source>
</evidence>
<dbReference type="Pfam" id="PF01230">
    <property type="entry name" value="HIT"/>
    <property type="match status" value="1"/>
</dbReference>
<dbReference type="Proteomes" id="UP000011693">
    <property type="component" value="Unassembled WGS sequence"/>
</dbReference>
<evidence type="ECO:0000256" key="4">
    <source>
        <dbReference type="SAM" id="MobiDB-lite"/>
    </source>
</evidence>
<evidence type="ECO:0000256" key="2">
    <source>
        <dbReference type="PIRSR" id="PIRSR601310-3"/>
    </source>
</evidence>
<comment type="caution">
    <text evidence="6">The sequence shown here is derived from an EMBL/GenBank/DDBJ whole genome shotgun (WGS) entry which is preliminary data.</text>
</comment>
<dbReference type="PATRIC" id="fig|1227492.4.peg.3653"/>
<evidence type="ECO:0000256" key="3">
    <source>
        <dbReference type="PROSITE-ProRule" id="PRU00464"/>
    </source>
</evidence>
<dbReference type="PANTHER" id="PTHR46648">
    <property type="entry name" value="HIT FAMILY PROTEIN 1"/>
    <property type="match status" value="1"/>
</dbReference>
<dbReference type="EMBL" id="AOIN01000096">
    <property type="protein sequence ID" value="ELY94301.1"/>
    <property type="molecule type" value="Genomic_DNA"/>
</dbReference>
<sequence length="162" mass="17389">MDDAGSVDSSEGGQTDTETTTDTDATTNANCDFCQISAGAEPAALLYEDDRTIAFLDQRPAVRGHTLIVPRMHEEELLLMDKMETAAVFDTVRTVATALESTLEPDGFSVFHTSGPLVGTVDHAHVHLVPRFEDDTVGLSLARRELESGDAAALVSAVREKL</sequence>
<evidence type="ECO:0000256" key="1">
    <source>
        <dbReference type="PIRSR" id="PIRSR601310-1"/>
    </source>
</evidence>